<keyword evidence="3" id="KW-1185">Reference proteome</keyword>
<sequence>MLRQLLTLLAVLTGLTTAVAPAHAMNPGVQAVAVAQDAAATPVQAEAVVLAEKAARQRVAAPQADRAAQGPIFQPAPAVMLKADRARE</sequence>
<reference evidence="3" key="1">
    <citation type="journal article" date="2019" name="Int. J. Syst. Evol. Microbiol.">
        <title>The Global Catalogue of Microorganisms (GCM) 10K type strain sequencing project: providing services to taxonomists for standard genome sequencing and annotation.</title>
        <authorList>
            <consortium name="The Broad Institute Genomics Platform"/>
            <consortium name="The Broad Institute Genome Sequencing Center for Infectious Disease"/>
            <person name="Wu L."/>
            <person name="Ma J."/>
        </authorList>
    </citation>
    <scope>NUCLEOTIDE SEQUENCE [LARGE SCALE GENOMIC DNA]</scope>
    <source>
        <strain evidence="3">KCTC 52607</strain>
    </source>
</reference>
<organism evidence="2 3">
    <name type="scientific">Alteraurantiacibacter palmitatis</name>
    <dbReference type="NCBI Taxonomy" id="2054628"/>
    <lineage>
        <taxon>Bacteria</taxon>
        <taxon>Pseudomonadati</taxon>
        <taxon>Pseudomonadota</taxon>
        <taxon>Alphaproteobacteria</taxon>
        <taxon>Sphingomonadales</taxon>
        <taxon>Erythrobacteraceae</taxon>
        <taxon>Alteraurantiacibacter</taxon>
    </lineage>
</organism>
<dbReference type="Proteomes" id="UP001595456">
    <property type="component" value="Unassembled WGS sequence"/>
</dbReference>
<comment type="caution">
    <text evidence="2">The sequence shown here is derived from an EMBL/GenBank/DDBJ whole genome shotgun (WGS) entry which is preliminary data.</text>
</comment>
<gene>
    <name evidence="2" type="ORF">ACFODU_00750</name>
</gene>
<name>A0ABV7E356_9SPHN</name>
<keyword evidence="1" id="KW-0732">Signal</keyword>
<dbReference type="EMBL" id="JBHRST010000001">
    <property type="protein sequence ID" value="MFC3096328.1"/>
    <property type="molecule type" value="Genomic_DNA"/>
</dbReference>
<proteinExistence type="predicted"/>
<evidence type="ECO:0000313" key="2">
    <source>
        <dbReference type="EMBL" id="MFC3096328.1"/>
    </source>
</evidence>
<dbReference type="RefSeq" id="WP_336924831.1">
    <property type="nucleotide sequence ID" value="NZ_JBANRO010000002.1"/>
</dbReference>
<evidence type="ECO:0000313" key="3">
    <source>
        <dbReference type="Proteomes" id="UP001595456"/>
    </source>
</evidence>
<protein>
    <submittedName>
        <fullName evidence="2">Uncharacterized protein</fullName>
    </submittedName>
</protein>
<feature type="chain" id="PRO_5046830715" evidence="1">
    <location>
        <begin position="25"/>
        <end position="88"/>
    </location>
</feature>
<feature type="signal peptide" evidence="1">
    <location>
        <begin position="1"/>
        <end position="24"/>
    </location>
</feature>
<accession>A0ABV7E356</accession>
<evidence type="ECO:0000256" key="1">
    <source>
        <dbReference type="SAM" id="SignalP"/>
    </source>
</evidence>